<comment type="caution">
    <text evidence="2">The sequence shown here is derived from an EMBL/GenBank/DDBJ whole genome shotgun (WGS) entry which is preliminary data.</text>
</comment>
<organism evidence="2 3">
    <name type="scientific">Mangrovihabitans endophyticus</name>
    <dbReference type="NCBI Taxonomy" id="1751298"/>
    <lineage>
        <taxon>Bacteria</taxon>
        <taxon>Bacillati</taxon>
        <taxon>Actinomycetota</taxon>
        <taxon>Actinomycetes</taxon>
        <taxon>Micromonosporales</taxon>
        <taxon>Micromonosporaceae</taxon>
        <taxon>Mangrovihabitans</taxon>
    </lineage>
</organism>
<protein>
    <submittedName>
        <fullName evidence="2">Uncharacterized protein</fullName>
    </submittedName>
</protein>
<reference evidence="2" key="1">
    <citation type="journal article" date="2014" name="Int. J. Syst. Evol. Microbiol.">
        <title>Complete genome sequence of Corynebacterium casei LMG S-19264T (=DSM 44701T), isolated from a smear-ripened cheese.</title>
        <authorList>
            <consortium name="US DOE Joint Genome Institute (JGI-PGF)"/>
            <person name="Walter F."/>
            <person name="Albersmeier A."/>
            <person name="Kalinowski J."/>
            <person name="Ruckert C."/>
        </authorList>
    </citation>
    <scope>NUCLEOTIDE SEQUENCE</scope>
    <source>
        <strain evidence="2">CGMCC 4.7299</strain>
    </source>
</reference>
<accession>A0A8J3FR02</accession>
<evidence type="ECO:0000313" key="3">
    <source>
        <dbReference type="Proteomes" id="UP000656042"/>
    </source>
</evidence>
<evidence type="ECO:0000256" key="1">
    <source>
        <dbReference type="SAM" id="MobiDB-lite"/>
    </source>
</evidence>
<dbReference type="EMBL" id="BMMX01000036">
    <property type="protein sequence ID" value="GGL11591.1"/>
    <property type="molecule type" value="Genomic_DNA"/>
</dbReference>
<dbReference type="Proteomes" id="UP000656042">
    <property type="component" value="Unassembled WGS sequence"/>
</dbReference>
<feature type="region of interest" description="Disordered" evidence="1">
    <location>
        <begin position="219"/>
        <end position="259"/>
    </location>
</feature>
<evidence type="ECO:0000313" key="2">
    <source>
        <dbReference type="EMBL" id="GGL11591.1"/>
    </source>
</evidence>
<proteinExistence type="predicted"/>
<feature type="compositionally biased region" description="Low complexity" evidence="1">
    <location>
        <begin position="250"/>
        <end position="259"/>
    </location>
</feature>
<reference evidence="2" key="2">
    <citation type="submission" date="2020-09" db="EMBL/GenBank/DDBJ databases">
        <authorList>
            <person name="Sun Q."/>
            <person name="Zhou Y."/>
        </authorList>
    </citation>
    <scope>NUCLEOTIDE SEQUENCE</scope>
    <source>
        <strain evidence="2">CGMCC 4.7299</strain>
    </source>
</reference>
<dbReference type="AlphaFoldDB" id="A0A8J3FR02"/>
<gene>
    <name evidence="2" type="ORF">GCM10012284_52890</name>
</gene>
<keyword evidence="3" id="KW-1185">Reference proteome</keyword>
<feature type="region of interest" description="Disordered" evidence="1">
    <location>
        <begin position="17"/>
        <end position="40"/>
    </location>
</feature>
<name>A0A8J3FR02_9ACTN</name>
<sequence>MSAFAAVMLVGSAAACGDDQSPTHGPAEPSADASVPPDGSAARADLAALAAAAEDHRFAALYDYTAPGRDKRALVATVARDGSWRVDVAKGALGGTADVAIVSNSQGVFQCSLSSTANPVTPTCVRVADQGERVPAEYDPKIERVFRQWLDVFTDRQSALSVTATTPLKGSRGTCFSIDSISASLSAAVDVGIYCYAADGLLTAARVESGTVRLAADPAPAPATVPMPGPVVDGDAMGMASPPPPPPEPSASAASAPAA</sequence>
<feature type="compositionally biased region" description="Pro residues" evidence="1">
    <location>
        <begin position="219"/>
        <end position="229"/>
    </location>
</feature>